<dbReference type="InterPro" id="IPR050838">
    <property type="entry name" value="Ketopantoate_reductase"/>
</dbReference>
<keyword evidence="6 11" id="KW-0566">Pantothenate biosynthesis</keyword>
<evidence type="ECO:0000256" key="9">
    <source>
        <dbReference type="ARBA" id="ARBA00032024"/>
    </source>
</evidence>
<dbReference type="InterPro" id="IPR003710">
    <property type="entry name" value="ApbA"/>
</dbReference>
<evidence type="ECO:0000313" key="15">
    <source>
        <dbReference type="Proteomes" id="UP000029844"/>
    </source>
</evidence>
<protein>
    <recommendedName>
        <fullName evidence="5 11">2-dehydropantoate 2-reductase</fullName>
        <ecNumber evidence="4 11">1.1.1.169</ecNumber>
    </recommendedName>
    <alternativeName>
        <fullName evidence="9 11">Ketopantoate reductase</fullName>
    </alternativeName>
</protein>
<keyword evidence="7 11" id="KW-0521">NADP</keyword>
<organism evidence="14 15">
    <name type="scientific">Listeria booriae</name>
    <dbReference type="NCBI Taxonomy" id="1552123"/>
    <lineage>
        <taxon>Bacteria</taxon>
        <taxon>Bacillati</taxon>
        <taxon>Bacillota</taxon>
        <taxon>Bacilli</taxon>
        <taxon>Bacillales</taxon>
        <taxon>Listeriaceae</taxon>
        <taxon>Listeria</taxon>
    </lineage>
</organism>
<feature type="domain" description="Ketopantoate reductase C-terminal" evidence="13">
    <location>
        <begin position="172"/>
        <end position="290"/>
    </location>
</feature>
<evidence type="ECO:0000256" key="4">
    <source>
        <dbReference type="ARBA" id="ARBA00013014"/>
    </source>
</evidence>
<dbReference type="Pfam" id="PF08546">
    <property type="entry name" value="ApbA_C"/>
    <property type="match status" value="1"/>
</dbReference>
<comment type="catalytic activity">
    <reaction evidence="10 11">
        <text>(R)-pantoate + NADP(+) = 2-dehydropantoate + NADPH + H(+)</text>
        <dbReference type="Rhea" id="RHEA:16233"/>
        <dbReference type="ChEBI" id="CHEBI:11561"/>
        <dbReference type="ChEBI" id="CHEBI:15378"/>
        <dbReference type="ChEBI" id="CHEBI:15980"/>
        <dbReference type="ChEBI" id="CHEBI:57783"/>
        <dbReference type="ChEBI" id="CHEBI:58349"/>
        <dbReference type="EC" id="1.1.1.169"/>
    </reaction>
</comment>
<dbReference type="Pfam" id="PF02558">
    <property type="entry name" value="ApbA"/>
    <property type="match status" value="1"/>
</dbReference>
<dbReference type="UniPathway" id="UPA00028">
    <property type="reaction ID" value="UER00004"/>
</dbReference>
<dbReference type="InterPro" id="IPR036291">
    <property type="entry name" value="NAD(P)-bd_dom_sf"/>
</dbReference>
<evidence type="ECO:0000256" key="5">
    <source>
        <dbReference type="ARBA" id="ARBA00019465"/>
    </source>
</evidence>
<accession>A0A099W7G6</accession>
<dbReference type="SUPFAM" id="SSF51735">
    <property type="entry name" value="NAD(P)-binding Rossmann-fold domains"/>
    <property type="match status" value="1"/>
</dbReference>
<dbReference type="InterPro" id="IPR013752">
    <property type="entry name" value="KPA_reductase"/>
</dbReference>
<dbReference type="InterPro" id="IPR013328">
    <property type="entry name" value="6PGD_dom2"/>
</dbReference>
<dbReference type="Gene3D" id="3.40.50.720">
    <property type="entry name" value="NAD(P)-binding Rossmann-like Domain"/>
    <property type="match status" value="1"/>
</dbReference>
<evidence type="ECO:0000313" key="14">
    <source>
        <dbReference type="EMBL" id="KGL40716.1"/>
    </source>
</evidence>
<evidence type="ECO:0000256" key="6">
    <source>
        <dbReference type="ARBA" id="ARBA00022655"/>
    </source>
</evidence>
<reference evidence="14 15" key="1">
    <citation type="submission" date="2014-05" db="EMBL/GenBank/DDBJ databases">
        <title>Novel Listeriaceae from food processing environments.</title>
        <authorList>
            <person name="den Bakker H.C."/>
        </authorList>
    </citation>
    <scope>NUCLEOTIDE SEQUENCE [LARGE SCALE GENOMIC DNA]</scope>
    <source>
        <strain evidence="14 15">FSL A5-0281</strain>
    </source>
</reference>
<dbReference type="GO" id="GO:0050661">
    <property type="term" value="F:NADP binding"/>
    <property type="evidence" value="ECO:0007669"/>
    <property type="project" value="TreeGrafter"/>
</dbReference>
<dbReference type="Proteomes" id="UP000029844">
    <property type="component" value="Unassembled WGS sequence"/>
</dbReference>
<dbReference type="eggNOG" id="COG1893">
    <property type="taxonomic scope" value="Bacteria"/>
</dbReference>
<dbReference type="InterPro" id="IPR013332">
    <property type="entry name" value="KPR_N"/>
</dbReference>
<dbReference type="STRING" id="1552123.EP57_09175"/>
<sequence>MGCRIGVVGAGALGLLYAGLLGAKVYTRTVEQAELIGVRGGVTVVRDGRETRVAVQAVPVLEADFERLDLVVFTVKSYQLPDLAEMIREIPMQTPLLFLQNGIGHLEWLESLGHETVLVGTCEHGAGKLDGASVEWRGVGRTNWAVFRGNLEAGLRDFLMGQTGFPFVEKSDFEAMLYDKLLINAVVNPLTAVLSVRNGALIHNAFFYEVFEKFGREVADVLKRDEQWFERLTAVCEATAMNYSSMATDVMEKRRTEIDSILGAVIRLAKQQGKEALISEILYAQVKGLEGEYLQ</sequence>
<evidence type="ECO:0000256" key="7">
    <source>
        <dbReference type="ARBA" id="ARBA00022857"/>
    </source>
</evidence>
<evidence type="ECO:0000256" key="3">
    <source>
        <dbReference type="ARBA" id="ARBA00007870"/>
    </source>
</evidence>
<comment type="pathway">
    <text evidence="2 11">Cofactor biosynthesis; (R)-pantothenate biosynthesis; (R)-pantoate from 3-methyl-2-oxobutanoate: step 2/2.</text>
</comment>
<proteinExistence type="inferred from homology"/>
<dbReference type="PANTHER" id="PTHR43765:SF2">
    <property type="entry name" value="2-DEHYDROPANTOATE 2-REDUCTASE"/>
    <property type="match status" value="1"/>
</dbReference>
<gene>
    <name evidence="14" type="ORF">EP57_09175</name>
</gene>
<evidence type="ECO:0000256" key="2">
    <source>
        <dbReference type="ARBA" id="ARBA00004994"/>
    </source>
</evidence>
<dbReference type="EMBL" id="JNFA01000023">
    <property type="protein sequence ID" value="KGL40716.1"/>
    <property type="molecule type" value="Genomic_DNA"/>
</dbReference>
<evidence type="ECO:0000256" key="11">
    <source>
        <dbReference type="RuleBase" id="RU362068"/>
    </source>
</evidence>
<dbReference type="NCBIfam" id="TIGR00745">
    <property type="entry name" value="apbA_panE"/>
    <property type="match status" value="1"/>
</dbReference>
<dbReference type="Gene3D" id="1.10.1040.10">
    <property type="entry name" value="N-(1-d-carboxylethyl)-l-norvaline Dehydrogenase, domain 2"/>
    <property type="match status" value="1"/>
</dbReference>
<feature type="domain" description="Ketopantoate reductase N-terminal" evidence="12">
    <location>
        <begin position="5"/>
        <end position="147"/>
    </location>
</feature>
<evidence type="ECO:0000259" key="13">
    <source>
        <dbReference type="Pfam" id="PF08546"/>
    </source>
</evidence>
<comment type="caution">
    <text evidence="14">The sequence shown here is derived from an EMBL/GenBank/DDBJ whole genome shotgun (WGS) entry which is preliminary data.</text>
</comment>
<keyword evidence="15" id="KW-1185">Reference proteome</keyword>
<dbReference type="GO" id="GO:0008677">
    <property type="term" value="F:2-dehydropantoate 2-reductase activity"/>
    <property type="evidence" value="ECO:0007669"/>
    <property type="project" value="UniProtKB-EC"/>
</dbReference>
<name>A0A099W7G6_9LIST</name>
<evidence type="ECO:0000256" key="10">
    <source>
        <dbReference type="ARBA" id="ARBA00048793"/>
    </source>
</evidence>
<dbReference type="SUPFAM" id="SSF48179">
    <property type="entry name" value="6-phosphogluconate dehydrogenase C-terminal domain-like"/>
    <property type="match status" value="1"/>
</dbReference>
<comment type="function">
    <text evidence="1 11">Catalyzes the NADPH-dependent reduction of ketopantoate into pantoic acid.</text>
</comment>
<evidence type="ECO:0000259" key="12">
    <source>
        <dbReference type="Pfam" id="PF02558"/>
    </source>
</evidence>
<dbReference type="GeneID" id="58717544"/>
<evidence type="ECO:0000256" key="8">
    <source>
        <dbReference type="ARBA" id="ARBA00023002"/>
    </source>
</evidence>
<dbReference type="EC" id="1.1.1.169" evidence="4 11"/>
<dbReference type="RefSeq" id="WP_052167619.1">
    <property type="nucleotide sequence ID" value="NZ_CBCSHQ010000004.1"/>
</dbReference>
<dbReference type="PANTHER" id="PTHR43765">
    <property type="entry name" value="2-DEHYDROPANTOATE 2-REDUCTASE-RELATED"/>
    <property type="match status" value="1"/>
</dbReference>
<dbReference type="OrthoDB" id="9800163at2"/>
<comment type="similarity">
    <text evidence="3 11">Belongs to the ketopantoate reductase family.</text>
</comment>
<dbReference type="GO" id="GO:0015940">
    <property type="term" value="P:pantothenate biosynthetic process"/>
    <property type="evidence" value="ECO:0007669"/>
    <property type="project" value="UniProtKB-UniPathway"/>
</dbReference>
<keyword evidence="8 11" id="KW-0560">Oxidoreductase</keyword>
<dbReference type="AlphaFoldDB" id="A0A099W7G6"/>
<dbReference type="InterPro" id="IPR008927">
    <property type="entry name" value="6-PGluconate_DH-like_C_sf"/>
</dbReference>
<dbReference type="GO" id="GO:0005737">
    <property type="term" value="C:cytoplasm"/>
    <property type="evidence" value="ECO:0007669"/>
    <property type="project" value="TreeGrafter"/>
</dbReference>
<evidence type="ECO:0000256" key="1">
    <source>
        <dbReference type="ARBA" id="ARBA00002919"/>
    </source>
</evidence>